<sequence length="117" mass="13270">MRILTNISKAELDQLANQPTAKAMIEKVKTEGIYIPEGDSQGAAEFIAMRNQQKQDASLQISDEGMEALKKMSEENEKKVKEGNSQEEQIKEQIEKLRKELAEIKAKQAGSERQRKH</sequence>
<dbReference type="RefSeq" id="WP_151626082.1">
    <property type="nucleotide sequence ID" value="NZ_CP043030.1"/>
</dbReference>
<name>A0A5P6VV44_PSEXY</name>
<evidence type="ECO:0000313" key="3">
    <source>
        <dbReference type="Proteomes" id="UP000327030"/>
    </source>
</evidence>
<evidence type="ECO:0000256" key="1">
    <source>
        <dbReference type="SAM" id="Coils"/>
    </source>
</evidence>
<proteinExistence type="predicted"/>
<keyword evidence="1" id="KW-0175">Coiled coil</keyword>
<dbReference type="OrthoDB" id="2004219at2"/>
<accession>A0A5P6VV44</accession>
<reference evidence="3" key="1">
    <citation type="submission" date="2019-08" db="EMBL/GenBank/DDBJ databases">
        <title>Complete Genome Sequence of the Polysaccharide-Degrading Rumen Bacterium Pseudobutyrivibrio xylanivorans MA3014.</title>
        <authorList>
            <person name="Palevich N."/>
            <person name="Maclean P.H."/>
            <person name="Kelly W.J."/>
            <person name="Leahy S.C."/>
            <person name="Rakonjac J."/>
            <person name="Attwood G.T."/>
        </authorList>
    </citation>
    <scope>NUCLEOTIDE SEQUENCE [LARGE SCALE GENOMIC DNA]</scope>
    <source>
        <strain evidence="3">MA3014</strain>
    </source>
</reference>
<gene>
    <name evidence="2" type="ORF">FXF36_15985</name>
</gene>
<dbReference type="AlphaFoldDB" id="A0A5P6VV44"/>
<feature type="coiled-coil region" evidence="1">
    <location>
        <begin position="69"/>
        <end position="114"/>
    </location>
</feature>
<dbReference type="EMBL" id="CP043030">
    <property type="protein sequence ID" value="QFJ56410.1"/>
    <property type="molecule type" value="Genomic_DNA"/>
</dbReference>
<organism evidence="2 3">
    <name type="scientific">Pseudobutyrivibrio xylanivorans</name>
    <dbReference type="NCBI Taxonomy" id="185007"/>
    <lineage>
        <taxon>Bacteria</taxon>
        <taxon>Bacillati</taxon>
        <taxon>Bacillota</taxon>
        <taxon>Clostridia</taxon>
        <taxon>Lachnospirales</taxon>
        <taxon>Lachnospiraceae</taxon>
        <taxon>Pseudobutyrivibrio</taxon>
    </lineage>
</organism>
<dbReference type="KEGG" id="pxv:FXF36_15985"/>
<dbReference type="Proteomes" id="UP000327030">
    <property type="component" value="Chromosome PxyII"/>
</dbReference>
<evidence type="ECO:0000313" key="2">
    <source>
        <dbReference type="EMBL" id="QFJ56410.1"/>
    </source>
</evidence>
<protein>
    <submittedName>
        <fullName evidence="2">Uncharacterized protein</fullName>
    </submittedName>
</protein>